<evidence type="ECO:0000313" key="2">
    <source>
        <dbReference type="EMBL" id="CEJ84600.1"/>
    </source>
</evidence>
<name>A0A0A1TDN3_9HYPO</name>
<dbReference type="Proteomes" id="UP000039046">
    <property type="component" value="Unassembled WGS sequence"/>
</dbReference>
<accession>A0A0A1TDN3</accession>
<keyword evidence="3" id="KW-1185">Reference proteome</keyword>
<protein>
    <recommendedName>
        <fullName evidence="4">PH domain-containing protein</fullName>
    </recommendedName>
</protein>
<dbReference type="HOGENOM" id="CLU_500764_0_0_1"/>
<evidence type="ECO:0000313" key="3">
    <source>
        <dbReference type="Proteomes" id="UP000039046"/>
    </source>
</evidence>
<reference evidence="2 3" key="1">
    <citation type="journal article" date="2015" name="Genome Announc.">
        <title>Draft Genome Sequence and Gene Annotation of the Entomopathogenic Fungus Verticillium hemipterigenum.</title>
        <authorList>
            <person name="Horn F."/>
            <person name="Habel A."/>
            <person name="Scharf D.H."/>
            <person name="Dworschak J."/>
            <person name="Brakhage A.A."/>
            <person name="Guthke R."/>
            <person name="Hertweck C."/>
            <person name="Linde J."/>
        </authorList>
    </citation>
    <scope>NUCLEOTIDE SEQUENCE [LARGE SCALE GENOMIC DNA]</scope>
</reference>
<feature type="compositionally biased region" description="Polar residues" evidence="1">
    <location>
        <begin position="32"/>
        <end position="43"/>
    </location>
</feature>
<feature type="region of interest" description="Disordered" evidence="1">
    <location>
        <begin position="189"/>
        <end position="224"/>
    </location>
</feature>
<feature type="compositionally biased region" description="Pro residues" evidence="1">
    <location>
        <begin position="73"/>
        <end position="82"/>
    </location>
</feature>
<proteinExistence type="predicted"/>
<evidence type="ECO:0000256" key="1">
    <source>
        <dbReference type="SAM" id="MobiDB-lite"/>
    </source>
</evidence>
<gene>
    <name evidence="2" type="ORF">VHEMI03522</name>
</gene>
<sequence>MSPSNVSTTHLAVPESNRYFPSFSLRSRKSEFSLSQLKTTQEQAPEPPKLAKRESRLGLRRMFSRSKLKPEDSAPPPVPPVPVYTERTSLGASRSTVYLNQPNPSETALSVMSGSAAAASDTNLPGTSRTFGSIGRGSRRSFMPRPLLGGKSAADELEIPALYSAYHQSIRQATLQAPTISGDAVLSLQEAPSSQPQDGDVQDDTSRLTKRSKDKAKKGDDKSSPFEWTSKIYLLTTSANLLQYTADGHYERVPERVLKLTANSAAFVTDCIPGKHWVLRISADVLTTLTPDPASMVDHRSLFSKEPNRRASNFLMVFDNADDMDGWIVAVRSEILKLKDAETQDTVGERQIRERASQRTLTARDLSRLESSETVQCYPTSERKQSTAAITVSDYDKTNEQCLDDVSVTNSVVSQEGQQLETHRTLTWTASLRERQTTSSLCRRMTLLEKPTKNSMHYRLILGKTAVAQVSSLLRKKAHAQAAAIRQHHLHHLAHLHLQHLSLLSQPRQALPTRHWASASRSQYVAACLRLSSRCRLRALAPHE</sequence>
<feature type="compositionally biased region" description="Basic residues" evidence="1">
    <location>
        <begin position="58"/>
        <end position="67"/>
    </location>
</feature>
<evidence type="ECO:0008006" key="4">
    <source>
        <dbReference type="Google" id="ProtNLM"/>
    </source>
</evidence>
<feature type="compositionally biased region" description="Polar residues" evidence="1">
    <location>
        <begin position="120"/>
        <end position="131"/>
    </location>
</feature>
<feature type="region of interest" description="Disordered" evidence="1">
    <location>
        <begin position="110"/>
        <end position="147"/>
    </location>
</feature>
<feature type="region of interest" description="Disordered" evidence="1">
    <location>
        <begin position="31"/>
        <end position="85"/>
    </location>
</feature>
<dbReference type="EMBL" id="CDHN01000002">
    <property type="protein sequence ID" value="CEJ84600.1"/>
    <property type="molecule type" value="Genomic_DNA"/>
</dbReference>
<dbReference type="AlphaFoldDB" id="A0A0A1TDN3"/>
<organism evidence="2 3">
    <name type="scientific">[Torrubiella] hemipterigena</name>
    <dbReference type="NCBI Taxonomy" id="1531966"/>
    <lineage>
        <taxon>Eukaryota</taxon>
        <taxon>Fungi</taxon>
        <taxon>Dikarya</taxon>
        <taxon>Ascomycota</taxon>
        <taxon>Pezizomycotina</taxon>
        <taxon>Sordariomycetes</taxon>
        <taxon>Hypocreomycetidae</taxon>
        <taxon>Hypocreales</taxon>
        <taxon>Clavicipitaceae</taxon>
        <taxon>Clavicipitaceae incertae sedis</taxon>
        <taxon>'Torrubiella' clade</taxon>
    </lineage>
</organism>